<keyword evidence="1" id="KW-1133">Transmembrane helix</keyword>
<keyword evidence="1" id="KW-0812">Transmembrane</keyword>
<feature type="transmembrane region" description="Helical" evidence="1">
    <location>
        <begin position="88"/>
        <end position="110"/>
    </location>
</feature>
<reference evidence="2 3" key="1">
    <citation type="submission" date="2019-02" db="EMBL/GenBank/DDBJ databases">
        <title>Deep-cultivation of Planctomycetes and their phenomic and genomic characterization uncovers novel biology.</title>
        <authorList>
            <person name="Wiegand S."/>
            <person name="Jogler M."/>
            <person name="Boedeker C."/>
            <person name="Pinto D."/>
            <person name="Vollmers J."/>
            <person name="Rivas-Marin E."/>
            <person name="Kohn T."/>
            <person name="Peeters S.H."/>
            <person name="Heuer A."/>
            <person name="Rast P."/>
            <person name="Oberbeckmann S."/>
            <person name="Bunk B."/>
            <person name="Jeske O."/>
            <person name="Meyerdierks A."/>
            <person name="Storesund J.E."/>
            <person name="Kallscheuer N."/>
            <person name="Luecker S."/>
            <person name="Lage O.M."/>
            <person name="Pohl T."/>
            <person name="Merkel B.J."/>
            <person name="Hornburger P."/>
            <person name="Mueller R.-W."/>
            <person name="Bruemmer F."/>
            <person name="Labrenz M."/>
            <person name="Spormann A.M."/>
            <person name="Op den Camp H."/>
            <person name="Overmann J."/>
            <person name="Amann R."/>
            <person name="Jetten M.S.M."/>
            <person name="Mascher T."/>
            <person name="Medema M.H."/>
            <person name="Devos D.P."/>
            <person name="Kaster A.-K."/>
            <person name="Ovreas L."/>
            <person name="Rohde M."/>
            <person name="Galperin M.Y."/>
            <person name="Jogler C."/>
        </authorList>
    </citation>
    <scope>NUCLEOTIDE SEQUENCE [LARGE SCALE GENOMIC DNA]</scope>
    <source>
        <strain evidence="2 3">I41</strain>
    </source>
</reference>
<evidence type="ECO:0000313" key="3">
    <source>
        <dbReference type="Proteomes" id="UP000317909"/>
    </source>
</evidence>
<feature type="transmembrane region" description="Helical" evidence="1">
    <location>
        <begin position="52"/>
        <end position="76"/>
    </location>
</feature>
<sequence length="317" mass="33082">MLETATTLLLAIHLLAMNVASAGPLAGAWLATRSRRAGDRSHALDRGARKTFGWSLACLAIGALVGGIMLLAPSAGVRAALARFPADAYWFAGSELLFSAACIAACVKLIHRPKLMWLLAAATATNLLYHFPPLMAVFGELAANGDWAADAVLDRPTLRRLWLRPEVLSLWVHFALASIAVAFAAALAACHRVATSAAESVDAGTARRLAGCALAATVLQIPVGIWLLLASDQASQQAMMGGSWPATIGLAGGVWVALGVMQSLATIAWGDDDRRQTFRACVLLTITVVFMSFALRSSRSANAGPAPAIDATAGDAQ</sequence>
<feature type="transmembrane region" description="Helical" evidence="1">
    <location>
        <begin position="6"/>
        <end position="31"/>
    </location>
</feature>
<feature type="transmembrane region" description="Helical" evidence="1">
    <location>
        <begin position="117"/>
        <end position="138"/>
    </location>
</feature>
<protein>
    <submittedName>
        <fullName evidence="2">Uncharacterized protein</fullName>
    </submittedName>
</protein>
<feature type="transmembrane region" description="Helical" evidence="1">
    <location>
        <begin position="248"/>
        <end position="270"/>
    </location>
</feature>
<evidence type="ECO:0000313" key="2">
    <source>
        <dbReference type="EMBL" id="QDT74840.1"/>
    </source>
</evidence>
<dbReference type="RefSeq" id="WP_145434559.1">
    <property type="nucleotide sequence ID" value="NZ_CP036339.1"/>
</dbReference>
<feature type="transmembrane region" description="Helical" evidence="1">
    <location>
        <begin position="277"/>
        <end position="295"/>
    </location>
</feature>
<dbReference type="OrthoDB" id="272142at2"/>
<dbReference type="KEGG" id="llh:I41_40440"/>
<dbReference type="EMBL" id="CP036339">
    <property type="protein sequence ID" value="QDT74840.1"/>
    <property type="molecule type" value="Genomic_DNA"/>
</dbReference>
<name>A0A517U2K5_9BACT</name>
<evidence type="ECO:0000256" key="1">
    <source>
        <dbReference type="SAM" id="Phobius"/>
    </source>
</evidence>
<accession>A0A517U2K5</accession>
<organism evidence="2 3">
    <name type="scientific">Lacipirellula limnantheis</name>
    <dbReference type="NCBI Taxonomy" id="2528024"/>
    <lineage>
        <taxon>Bacteria</taxon>
        <taxon>Pseudomonadati</taxon>
        <taxon>Planctomycetota</taxon>
        <taxon>Planctomycetia</taxon>
        <taxon>Pirellulales</taxon>
        <taxon>Lacipirellulaceae</taxon>
        <taxon>Lacipirellula</taxon>
    </lineage>
</organism>
<keyword evidence="1" id="KW-0472">Membrane</keyword>
<feature type="transmembrane region" description="Helical" evidence="1">
    <location>
        <begin position="209"/>
        <end position="228"/>
    </location>
</feature>
<feature type="transmembrane region" description="Helical" evidence="1">
    <location>
        <begin position="168"/>
        <end position="189"/>
    </location>
</feature>
<dbReference type="AlphaFoldDB" id="A0A517U2K5"/>
<dbReference type="Proteomes" id="UP000317909">
    <property type="component" value="Chromosome"/>
</dbReference>
<keyword evidence="3" id="KW-1185">Reference proteome</keyword>
<proteinExistence type="predicted"/>
<gene>
    <name evidence="2" type="ORF">I41_40440</name>
</gene>